<dbReference type="Gene3D" id="3.60.130.10">
    <property type="entry name" value="Clavaminate synthase-like"/>
    <property type="match status" value="1"/>
</dbReference>
<organism evidence="8 9">
    <name type="scientific">Passalora fulva</name>
    <name type="common">Tomato leaf mold</name>
    <name type="synonym">Cladosporium fulvum</name>
    <dbReference type="NCBI Taxonomy" id="5499"/>
    <lineage>
        <taxon>Eukaryota</taxon>
        <taxon>Fungi</taxon>
        <taxon>Dikarya</taxon>
        <taxon>Ascomycota</taxon>
        <taxon>Pezizomycotina</taxon>
        <taxon>Dothideomycetes</taxon>
        <taxon>Dothideomycetidae</taxon>
        <taxon>Mycosphaerellales</taxon>
        <taxon>Mycosphaerellaceae</taxon>
        <taxon>Fulvia</taxon>
    </lineage>
</organism>
<keyword evidence="3" id="KW-0479">Metal-binding</keyword>
<dbReference type="PANTHER" id="PTHR30468">
    <property type="entry name" value="ALPHA-KETOGLUTARATE-DEPENDENT SULFONATE DIOXYGENASE"/>
    <property type="match status" value="1"/>
</dbReference>
<evidence type="ECO:0000259" key="7">
    <source>
        <dbReference type="Pfam" id="PF02668"/>
    </source>
</evidence>
<dbReference type="GO" id="GO:0016706">
    <property type="term" value="F:2-oxoglutarate-dependent dioxygenase activity"/>
    <property type="evidence" value="ECO:0007669"/>
    <property type="project" value="TreeGrafter"/>
</dbReference>
<dbReference type="RefSeq" id="XP_047762668.1">
    <property type="nucleotide sequence ID" value="XM_047904794.1"/>
</dbReference>
<keyword evidence="4 8" id="KW-0223">Dioxygenase</keyword>
<dbReference type="OrthoDB" id="10257314at2759"/>
<evidence type="ECO:0000256" key="3">
    <source>
        <dbReference type="ARBA" id="ARBA00022723"/>
    </source>
</evidence>
<dbReference type="GO" id="GO:0005737">
    <property type="term" value="C:cytoplasm"/>
    <property type="evidence" value="ECO:0007669"/>
    <property type="project" value="TreeGrafter"/>
</dbReference>
<protein>
    <submittedName>
        <fullName evidence="8">Alpha-ketoglutarate-dependent dioxygenase oryG</fullName>
    </submittedName>
</protein>
<evidence type="ECO:0000313" key="8">
    <source>
        <dbReference type="EMBL" id="UJO18302.1"/>
    </source>
</evidence>
<dbReference type="OMA" id="SKWHADI"/>
<dbReference type="InterPro" id="IPR003819">
    <property type="entry name" value="TauD/TfdA-like"/>
</dbReference>
<comment type="cofactor">
    <cofactor evidence="1">
        <name>Fe(2+)</name>
        <dbReference type="ChEBI" id="CHEBI:29033"/>
    </cofactor>
</comment>
<evidence type="ECO:0000256" key="4">
    <source>
        <dbReference type="ARBA" id="ARBA00022964"/>
    </source>
</evidence>
<dbReference type="GO" id="GO:0046872">
    <property type="term" value="F:metal ion binding"/>
    <property type="evidence" value="ECO:0007669"/>
    <property type="project" value="UniProtKB-KW"/>
</dbReference>
<dbReference type="SUPFAM" id="SSF51197">
    <property type="entry name" value="Clavaminate synthase-like"/>
    <property type="match status" value="1"/>
</dbReference>
<keyword evidence="6" id="KW-0408">Iron</keyword>
<proteinExistence type="inferred from homology"/>
<dbReference type="Proteomes" id="UP000756132">
    <property type="component" value="Chromosome 5"/>
</dbReference>
<keyword evidence="9" id="KW-1185">Reference proteome</keyword>
<reference evidence="8" key="1">
    <citation type="submission" date="2021-12" db="EMBL/GenBank/DDBJ databases">
        <authorList>
            <person name="Zaccaron A."/>
            <person name="Stergiopoulos I."/>
        </authorList>
    </citation>
    <scope>NUCLEOTIDE SEQUENCE</scope>
    <source>
        <strain evidence="8">Race5_Kim</strain>
    </source>
</reference>
<dbReference type="PANTHER" id="PTHR30468:SF10">
    <property type="entry name" value="TAUD_TFDA-LIKE DOMAIN-CONTAINING PROTEIN"/>
    <property type="match status" value="1"/>
</dbReference>
<dbReference type="EMBL" id="CP090167">
    <property type="protein sequence ID" value="UJO18302.1"/>
    <property type="molecule type" value="Genomic_DNA"/>
</dbReference>
<sequence length="382" mass="42438">MASIAQTLEDASANIILNAKNGISNGNGHEPTRTPLKPTGILDNHEHFDLTPVIGREFPEANLVEWLQSPNADELLTELAYLISSRGVVYFRKQDNLTNNLQKQLIQRLGELSGKPSSSTLHIHPVLNSEGEIDETRDPDAQISTISSKLFKKVYSTPAATGRSSKKQSSDQWHSDIAFEPVPADYTSLRLTQLPKTGGDTLWASGYEIYDRISTPVQKFLETLTAHFARPDFTAAAVRGGFTIYSKARGSPENVGDSLSADHPVVRTNPVTGWKSVYPVGQHAQYIKDVTAEESDMFLGWFKTLLKDNHDLQCRFKWKNVNDIAIWDNHSTFHNATFDFEGLGDRAGNRAVGIGERPFFDPSSKSRREALEGSEIGTYFKV</sequence>
<accession>A0A9Q8P9Q5</accession>
<evidence type="ECO:0000256" key="1">
    <source>
        <dbReference type="ARBA" id="ARBA00001954"/>
    </source>
</evidence>
<dbReference type="Pfam" id="PF02668">
    <property type="entry name" value="TauD"/>
    <property type="match status" value="1"/>
</dbReference>
<evidence type="ECO:0000256" key="5">
    <source>
        <dbReference type="ARBA" id="ARBA00023002"/>
    </source>
</evidence>
<evidence type="ECO:0000256" key="6">
    <source>
        <dbReference type="ARBA" id="ARBA00023004"/>
    </source>
</evidence>
<keyword evidence="5" id="KW-0560">Oxidoreductase</keyword>
<feature type="domain" description="TauD/TfdA-like" evidence="7">
    <location>
        <begin position="48"/>
        <end position="342"/>
    </location>
</feature>
<evidence type="ECO:0000256" key="2">
    <source>
        <dbReference type="ARBA" id="ARBA00005896"/>
    </source>
</evidence>
<dbReference type="InterPro" id="IPR042098">
    <property type="entry name" value="TauD-like_sf"/>
</dbReference>
<reference evidence="8" key="2">
    <citation type="journal article" date="2022" name="Microb. Genom.">
        <title>A chromosome-scale genome assembly of the tomato pathogen Cladosporium fulvum reveals a compartmentalized genome architecture and the presence of a dispensable chromosome.</title>
        <authorList>
            <person name="Zaccaron A.Z."/>
            <person name="Chen L.H."/>
            <person name="Samaras A."/>
            <person name="Stergiopoulos I."/>
        </authorList>
    </citation>
    <scope>NUCLEOTIDE SEQUENCE</scope>
    <source>
        <strain evidence="8">Race5_Kim</strain>
    </source>
</reference>
<dbReference type="GeneID" id="71985524"/>
<evidence type="ECO:0000313" key="9">
    <source>
        <dbReference type="Proteomes" id="UP000756132"/>
    </source>
</evidence>
<dbReference type="InterPro" id="IPR051323">
    <property type="entry name" value="AtsK-like"/>
</dbReference>
<name>A0A9Q8P9Q5_PASFU</name>
<comment type="similarity">
    <text evidence="2">Belongs to the TfdA dioxygenase family.</text>
</comment>
<dbReference type="AlphaFoldDB" id="A0A9Q8P9Q5"/>
<dbReference type="KEGG" id="ffu:CLAFUR5_05646"/>
<gene>
    <name evidence="8" type="ORF">CLAFUR5_05646</name>
</gene>